<name>A0ABY7GHU1_9GAMM</name>
<accession>A0ABY7GHU1</accession>
<dbReference type="EMBL" id="CP113517">
    <property type="protein sequence ID" value="WAR43996.1"/>
    <property type="molecule type" value="Genomic_DNA"/>
</dbReference>
<sequence length="209" mass="23151">MISQSISRDFSPRLYASRSAPKIEAPFSAQELLEISRHISREYAPSRASQQSRLVLLAVSPEKLHAYWHIAKRRLTQALKRLEQPVPMTLRIYTEAKTEAQTDTEANQTSPSANQAQWFDLTINQVTGQQDIYLPALPDTSTPVRYRAALGESLGDKVFIPLAYSNIASAPHSIPQEEYHELPNAITESIMQGTLPASSSGQSGFGQGK</sequence>
<gene>
    <name evidence="1" type="ORF">NM686_016700</name>
</gene>
<protein>
    <submittedName>
        <fullName evidence="1">DUF4912 domain-containing protein</fullName>
    </submittedName>
</protein>
<reference evidence="1" key="1">
    <citation type="submission" date="2022-11" db="EMBL/GenBank/DDBJ databases">
        <title>Methylomonas rapida sp. nov., Carotenoid-Producing Obligate Methanotrophs with High Growth Characteristics and Biotechnological Potential.</title>
        <authorList>
            <person name="Tikhonova E.N."/>
            <person name="Suleimanov R.Z."/>
            <person name="Miroshnikov K."/>
            <person name="Oshkin I.Y."/>
            <person name="Belova S.E."/>
            <person name="Danilova O.V."/>
            <person name="Ashikhmin A."/>
            <person name="Konopkin A."/>
            <person name="But S.Y."/>
            <person name="Khmelenina V.N."/>
            <person name="Kuznetsov N."/>
            <person name="Pimenov N.V."/>
            <person name="Dedysh S.N."/>
        </authorList>
    </citation>
    <scope>NUCLEOTIDE SEQUENCE</scope>
    <source>
        <strain evidence="1">MP1</strain>
    </source>
</reference>
<keyword evidence="2" id="KW-1185">Reference proteome</keyword>
<dbReference type="InterPro" id="IPR032585">
    <property type="entry name" value="DUF4912"/>
</dbReference>
<dbReference type="RefSeq" id="WP_255188985.1">
    <property type="nucleotide sequence ID" value="NZ_CP113517.1"/>
</dbReference>
<evidence type="ECO:0000313" key="2">
    <source>
        <dbReference type="Proteomes" id="UP001162780"/>
    </source>
</evidence>
<organism evidence="1 2">
    <name type="scientific">Methylomonas rapida</name>
    <dbReference type="NCBI Taxonomy" id="2963939"/>
    <lineage>
        <taxon>Bacteria</taxon>
        <taxon>Pseudomonadati</taxon>
        <taxon>Pseudomonadota</taxon>
        <taxon>Gammaproteobacteria</taxon>
        <taxon>Methylococcales</taxon>
        <taxon>Methylococcaceae</taxon>
        <taxon>Methylomonas</taxon>
    </lineage>
</organism>
<dbReference type="Proteomes" id="UP001162780">
    <property type="component" value="Chromosome"/>
</dbReference>
<evidence type="ECO:0000313" key="1">
    <source>
        <dbReference type="EMBL" id="WAR43996.1"/>
    </source>
</evidence>
<proteinExistence type="predicted"/>
<dbReference type="Pfam" id="PF16258">
    <property type="entry name" value="DUF4912"/>
    <property type="match status" value="1"/>
</dbReference>